<proteinExistence type="predicted"/>
<dbReference type="AlphaFoldDB" id="A0A7T9I272"/>
<sequence>MTSKPIFVILCLTLLLSGCVSPISIDNAKKQISTKALTKSIAGLPKMEVKTVENFEQYKTFADHLNALIQIINRERGLQIPEIEKSVESFEKVSNIVEAWTPLIENYNNLIDSARDYDDKKRETVEKFYTTLGIFGLETTIVFTASFYKISFETVGFIFRSSGFNAAAFHCPACVSAILSSMHWLFRNTLVDETSAQLTPLFEGFIK</sequence>
<gene>
    <name evidence="1" type="ORF">IPJ89_02790</name>
</gene>
<evidence type="ECO:0008006" key="2">
    <source>
        <dbReference type="Google" id="ProtNLM"/>
    </source>
</evidence>
<dbReference type="EMBL" id="CP064981">
    <property type="protein sequence ID" value="QQR93140.1"/>
    <property type="molecule type" value="Genomic_DNA"/>
</dbReference>
<reference evidence="1" key="1">
    <citation type="submission" date="2020-11" db="EMBL/GenBank/DDBJ databases">
        <title>Connecting structure to function with the recovery of over 1000 high-quality activated sludge metagenome-assembled genomes encoding full-length rRNA genes using long-read sequencing.</title>
        <authorList>
            <person name="Singleton C.M."/>
            <person name="Petriglieri F."/>
            <person name="Kristensen J.M."/>
            <person name="Kirkegaard R.H."/>
            <person name="Michaelsen T.Y."/>
            <person name="Andersen M.H."/>
            <person name="Karst S.M."/>
            <person name="Dueholm M.S."/>
            <person name="Nielsen P.H."/>
            <person name="Albertsen M."/>
        </authorList>
    </citation>
    <scope>NUCLEOTIDE SEQUENCE</scope>
    <source>
        <strain evidence="1">Fred_18-Q3-R57-64_BAT3C.431</strain>
    </source>
</reference>
<dbReference type="Proteomes" id="UP000596004">
    <property type="component" value="Chromosome"/>
</dbReference>
<organism evidence="1">
    <name type="scientific">Candidatus Iainarchaeum sp</name>
    <dbReference type="NCBI Taxonomy" id="3101447"/>
    <lineage>
        <taxon>Archaea</taxon>
        <taxon>Candidatus Iainarchaeota</taxon>
        <taxon>Candidatus Iainarchaeia</taxon>
        <taxon>Candidatus Iainarchaeales</taxon>
        <taxon>Candidatus Iainarchaeaceae</taxon>
        <taxon>Candidatus Iainarchaeum</taxon>
    </lineage>
</organism>
<accession>A0A7T9I272</accession>
<evidence type="ECO:0000313" key="1">
    <source>
        <dbReference type="EMBL" id="QQR93140.1"/>
    </source>
</evidence>
<dbReference type="PROSITE" id="PS51257">
    <property type="entry name" value="PROKAR_LIPOPROTEIN"/>
    <property type="match status" value="1"/>
</dbReference>
<protein>
    <recommendedName>
        <fullName evidence="2">Lipoprotein</fullName>
    </recommendedName>
</protein>
<name>A0A7T9I272_9ARCH</name>